<dbReference type="PANTHER" id="PTHR43674">
    <property type="entry name" value="NITRILASE C965.09-RELATED"/>
    <property type="match status" value="1"/>
</dbReference>
<dbReference type="InterPro" id="IPR003010">
    <property type="entry name" value="C-N_Hydrolase"/>
</dbReference>
<dbReference type="GO" id="GO:0050126">
    <property type="term" value="F:N-carbamoylputrescine amidase activity"/>
    <property type="evidence" value="ECO:0007669"/>
    <property type="project" value="TreeGrafter"/>
</dbReference>
<evidence type="ECO:0000259" key="2">
    <source>
        <dbReference type="PROSITE" id="PS50263"/>
    </source>
</evidence>
<proteinExistence type="predicted"/>
<dbReference type="AlphaFoldDB" id="A0A916DUV7"/>
<dbReference type="InterPro" id="IPR036526">
    <property type="entry name" value="C-N_Hydrolase_sf"/>
</dbReference>
<reference evidence="3" key="1">
    <citation type="submission" date="2022-09" db="EMBL/GenBank/DDBJ databases">
        <title>Aureispira anguillicida sp. nov., isolated from Leptocephalus of Japanese eel Anguilla japonica.</title>
        <authorList>
            <person name="Yuasa K."/>
            <person name="Mekata T."/>
            <person name="Ikunari K."/>
        </authorList>
    </citation>
    <scope>NUCLEOTIDE SEQUENCE</scope>
    <source>
        <strain evidence="3">EL160426</strain>
    </source>
</reference>
<dbReference type="KEGG" id="aup:AsAng_0044570"/>
<protein>
    <submittedName>
        <fullName evidence="3">Carbon-nitrogen hydrolase family protein</fullName>
    </submittedName>
</protein>
<dbReference type="PANTHER" id="PTHR43674:SF2">
    <property type="entry name" value="BETA-UREIDOPROPIONASE"/>
    <property type="match status" value="1"/>
</dbReference>
<dbReference type="PROSITE" id="PS50263">
    <property type="entry name" value="CN_HYDROLASE"/>
    <property type="match status" value="1"/>
</dbReference>
<dbReference type="EMBL" id="AP026867">
    <property type="protein sequence ID" value="BDS13716.1"/>
    <property type="molecule type" value="Genomic_DNA"/>
</dbReference>
<keyword evidence="4" id="KW-1185">Reference proteome</keyword>
<dbReference type="CDD" id="cd07197">
    <property type="entry name" value="nitrilase"/>
    <property type="match status" value="1"/>
</dbReference>
<dbReference type="InterPro" id="IPR050345">
    <property type="entry name" value="Aliph_Amidase/BUP"/>
</dbReference>
<evidence type="ECO:0000313" key="4">
    <source>
        <dbReference type="Proteomes" id="UP001060919"/>
    </source>
</evidence>
<feature type="domain" description="CN hydrolase" evidence="2">
    <location>
        <begin position="1"/>
        <end position="235"/>
    </location>
</feature>
<name>A0A916DUV7_9BACT</name>
<dbReference type="RefSeq" id="WP_264788970.1">
    <property type="nucleotide sequence ID" value="NZ_AP026867.1"/>
</dbReference>
<sequence>MRISAAQIQSIKGDIAANINHHIRWVRLAIKNQVDAIFFPELSITNYEPTLAKKLATTANDPRFDVFQELSNQYKITIGIGVPIQSERGILISLLIFQANRARQCYSKQQLHPDEFPYFVAGKKQLVLNIDDFKIAPAICYESLQIEHATHASSLGAQCYLASVAKSQQGINKAILHYPKLAKQQAMLVLLANAIGKSDTFDSRGCSAIWETDGTLMGQLDAQSEGLLIYDTISKKGIAVTL</sequence>
<evidence type="ECO:0000313" key="3">
    <source>
        <dbReference type="EMBL" id="BDS13716.1"/>
    </source>
</evidence>
<accession>A0A916DUV7</accession>
<evidence type="ECO:0000256" key="1">
    <source>
        <dbReference type="ARBA" id="ARBA00022801"/>
    </source>
</evidence>
<keyword evidence="1 3" id="KW-0378">Hydrolase</keyword>
<dbReference type="SUPFAM" id="SSF56317">
    <property type="entry name" value="Carbon-nitrogen hydrolase"/>
    <property type="match status" value="1"/>
</dbReference>
<dbReference type="Pfam" id="PF00795">
    <property type="entry name" value="CN_hydrolase"/>
    <property type="match status" value="1"/>
</dbReference>
<dbReference type="GO" id="GO:0033388">
    <property type="term" value="P:putrescine biosynthetic process from arginine"/>
    <property type="evidence" value="ECO:0007669"/>
    <property type="project" value="TreeGrafter"/>
</dbReference>
<gene>
    <name evidence="3" type="ORF">AsAng_0044570</name>
</gene>
<dbReference type="Proteomes" id="UP001060919">
    <property type="component" value="Chromosome"/>
</dbReference>
<dbReference type="Gene3D" id="3.60.110.10">
    <property type="entry name" value="Carbon-nitrogen hydrolase"/>
    <property type="match status" value="1"/>
</dbReference>
<organism evidence="3 4">
    <name type="scientific">Aureispira anguillae</name>
    <dbReference type="NCBI Taxonomy" id="2864201"/>
    <lineage>
        <taxon>Bacteria</taxon>
        <taxon>Pseudomonadati</taxon>
        <taxon>Bacteroidota</taxon>
        <taxon>Saprospiria</taxon>
        <taxon>Saprospirales</taxon>
        <taxon>Saprospiraceae</taxon>
        <taxon>Aureispira</taxon>
    </lineage>
</organism>